<dbReference type="RefSeq" id="WP_073081549.1">
    <property type="nucleotide sequence ID" value="NZ_FRBL01000005.1"/>
</dbReference>
<evidence type="ECO:0000256" key="2">
    <source>
        <dbReference type="ARBA" id="ARBA00023125"/>
    </source>
</evidence>
<feature type="domain" description="HTH hxlR-type" evidence="4">
    <location>
        <begin position="14"/>
        <end position="112"/>
    </location>
</feature>
<keyword evidence="6" id="KW-1185">Reference proteome</keyword>
<dbReference type="PROSITE" id="PS51118">
    <property type="entry name" value="HTH_HXLR"/>
    <property type="match status" value="1"/>
</dbReference>
<dbReference type="GO" id="GO:0003677">
    <property type="term" value="F:DNA binding"/>
    <property type="evidence" value="ECO:0007669"/>
    <property type="project" value="UniProtKB-KW"/>
</dbReference>
<evidence type="ECO:0000313" key="5">
    <source>
        <dbReference type="EMBL" id="SHL80590.1"/>
    </source>
</evidence>
<dbReference type="Pfam" id="PF01638">
    <property type="entry name" value="HxlR"/>
    <property type="match status" value="1"/>
</dbReference>
<reference evidence="5 6" key="1">
    <citation type="submission" date="2016-11" db="EMBL/GenBank/DDBJ databases">
        <authorList>
            <person name="Jaros S."/>
            <person name="Januszkiewicz K."/>
            <person name="Wedrychowicz H."/>
        </authorList>
    </citation>
    <scope>NUCLEOTIDE SEQUENCE [LARGE SCALE GENOMIC DNA]</scope>
    <source>
        <strain evidence="5 6">DSM 27406</strain>
    </source>
</reference>
<keyword evidence="2" id="KW-0238">DNA-binding</keyword>
<dbReference type="PANTHER" id="PTHR33204">
    <property type="entry name" value="TRANSCRIPTIONAL REGULATOR, MARR FAMILY"/>
    <property type="match status" value="1"/>
</dbReference>
<dbReference type="AlphaFoldDB" id="A0A1M7DM92"/>
<name>A0A1M7DM92_9BACT</name>
<organism evidence="5 6">
    <name type="scientific">Chitinophaga jiangningensis</name>
    <dbReference type="NCBI Taxonomy" id="1419482"/>
    <lineage>
        <taxon>Bacteria</taxon>
        <taxon>Pseudomonadati</taxon>
        <taxon>Bacteroidota</taxon>
        <taxon>Chitinophagia</taxon>
        <taxon>Chitinophagales</taxon>
        <taxon>Chitinophagaceae</taxon>
        <taxon>Chitinophaga</taxon>
    </lineage>
</organism>
<dbReference type="InterPro" id="IPR036390">
    <property type="entry name" value="WH_DNA-bd_sf"/>
</dbReference>
<proteinExistence type="predicted"/>
<sequence>MSKLKNSSHPETICAVDYAFQRIGGKHKGRVLYQLSRKTLRYGELGRRITGITPKMLTQVLRELEEDGLVERKVFQEVPPKVEYSLTDTGRELVPVIMLLADWGRSKMAQVAAT</sequence>
<keyword evidence="3" id="KW-0804">Transcription</keyword>
<evidence type="ECO:0000256" key="1">
    <source>
        <dbReference type="ARBA" id="ARBA00023015"/>
    </source>
</evidence>
<protein>
    <submittedName>
        <fullName evidence="5">Transcriptional regulator, HxlR family</fullName>
    </submittedName>
</protein>
<keyword evidence="1" id="KW-0805">Transcription regulation</keyword>
<dbReference type="CDD" id="cd00090">
    <property type="entry name" value="HTH_ARSR"/>
    <property type="match status" value="1"/>
</dbReference>
<dbReference type="InterPro" id="IPR036388">
    <property type="entry name" value="WH-like_DNA-bd_sf"/>
</dbReference>
<gene>
    <name evidence="5" type="ORF">SAMN05444266_10551</name>
</gene>
<dbReference type="PANTHER" id="PTHR33204:SF29">
    <property type="entry name" value="TRANSCRIPTIONAL REGULATOR"/>
    <property type="match status" value="1"/>
</dbReference>
<dbReference type="InterPro" id="IPR002577">
    <property type="entry name" value="HTH_HxlR"/>
</dbReference>
<dbReference type="SUPFAM" id="SSF46785">
    <property type="entry name" value="Winged helix' DNA-binding domain"/>
    <property type="match status" value="1"/>
</dbReference>
<dbReference type="EMBL" id="FRBL01000005">
    <property type="protein sequence ID" value="SHL80590.1"/>
    <property type="molecule type" value="Genomic_DNA"/>
</dbReference>
<evidence type="ECO:0000313" key="6">
    <source>
        <dbReference type="Proteomes" id="UP000184420"/>
    </source>
</evidence>
<accession>A0A1M7DM92</accession>
<evidence type="ECO:0000259" key="4">
    <source>
        <dbReference type="PROSITE" id="PS51118"/>
    </source>
</evidence>
<dbReference type="GO" id="GO:0006355">
    <property type="term" value="P:regulation of DNA-templated transcription"/>
    <property type="evidence" value="ECO:0007669"/>
    <property type="project" value="UniProtKB-ARBA"/>
</dbReference>
<dbReference type="Gene3D" id="1.10.10.10">
    <property type="entry name" value="Winged helix-like DNA-binding domain superfamily/Winged helix DNA-binding domain"/>
    <property type="match status" value="1"/>
</dbReference>
<dbReference type="Proteomes" id="UP000184420">
    <property type="component" value="Unassembled WGS sequence"/>
</dbReference>
<dbReference type="InterPro" id="IPR011991">
    <property type="entry name" value="ArsR-like_HTH"/>
</dbReference>
<evidence type="ECO:0000256" key="3">
    <source>
        <dbReference type="ARBA" id="ARBA00023163"/>
    </source>
</evidence>
<dbReference type="OrthoDB" id="8231503at2"/>